<dbReference type="STRING" id="708187.A0A1Q8RZY8"/>
<gene>
    <name evidence="2" type="ORF">CCHL11_03445</name>
</gene>
<proteinExistence type="predicted"/>
<comment type="caution">
    <text evidence="2">The sequence shown here is derived from an EMBL/GenBank/DDBJ whole genome shotgun (WGS) entry which is preliminary data.</text>
</comment>
<evidence type="ECO:0000313" key="2">
    <source>
        <dbReference type="EMBL" id="OLN93907.1"/>
    </source>
</evidence>
<accession>A0A1Q8RZY8</accession>
<organism evidence="2 3">
    <name type="scientific">Colletotrichum chlorophyti</name>
    <dbReference type="NCBI Taxonomy" id="708187"/>
    <lineage>
        <taxon>Eukaryota</taxon>
        <taxon>Fungi</taxon>
        <taxon>Dikarya</taxon>
        <taxon>Ascomycota</taxon>
        <taxon>Pezizomycotina</taxon>
        <taxon>Sordariomycetes</taxon>
        <taxon>Hypocreomycetidae</taxon>
        <taxon>Glomerellales</taxon>
        <taxon>Glomerellaceae</taxon>
        <taxon>Colletotrichum</taxon>
    </lineage>
</organism>
<name>A0A1Q8RZY8_9PEZI</name>
<feature type="region of interest" description="Disordered" evidence="1">
    <location>
        <begin position="525"/>
        <end position="553"/>
    </location>
</feature>
<dbReference type="EMBL" id="MPGH01000048">
    <property type="protein sequence ID" value="OLN93907.1"/>
    <property type="molecule type" value="Genomic_DNA"/>
</dbReference>
<reference evidence="2 3" key="1">
    <citation type="submission" date="2016-11" db="EMBL/GenBank/DDBJ databases">
        <title>Draft Genome Assembly of Colletotrichum chlorophyti a pathogen of herbaceous plants.</title>
        <authorList>
            <person name="Gan P."/>
            <person name="Narusaka M."/>
            <person name="Tsushima A."/>
            <person name="Narusaka Y."/>
            <person name="Takano Y."/>
            <person name="Shirasu K."/>
        </authorList>
    </citation>
    <scope>NUCLEOTIDE SEQUENCE [LARGE SCALE GENOMIC DNA]</scope>
    <source>
        <strain evidence="2 3">NTL11</strain>
    </source>
</reference>
<feature type="region of interest" description="Disordered" evidence="1">
    <location>
        <begin position="240"/>
        <end position="279"/>
    </location>
</feature>
<feature type="compositionally biased region" description="Low complexity" evidence="1">
    <location>
        <begin position="713"/>
        <end position="728"/>
    </location>
</feature>
<sequence>MSDVETPEQSASKTPTPQPTPKAKGRGRGRGRKAAAPKKEAPKPVATTGTGRRGRFKQFADDKVQANYERQRELKAQYTALANAMKPALQDLADRSVELLTSNDSYYKEAQEFDVVERHLKERYDRRAKIVSQKLEYDNAMTNDFKVHRQRAIHEIFQNGLEDLEDRFLDAQLHRLNLLEYLHDHGLATDLVDCNWNYKTISDKEASEFGIYEVYLDGHLIPYPQLVEGTEAHALRQAAWAEPVQKEPVASATTTAPRAKRRARDQPDGQPISKRAAGDVAPANHIAGIMSAQHAPIDDESNESTPVPEGPVAADQREPALPAKASEPDEYGCRQVNRPTAKNGASVSNRIIIPPAFQFDDDEIGFRDSTNSSKHGATLAKRGKYLNGPNSSTWHYDPLLSGWDARLRDEDEYDKELVKKHAVHPRYGYFLSTSKNEAEPPKPEANPMQSTVYLTPSGLTIHASRVVSPAKAETGIADKPFQDRMSTILTAFCDADDISAEEIEGPEFQPIKDAQTDYAQRRLEAEALREQQSESIEDTPASSPGPSNDSALNNAGLEQLINAVESVEAEVKEPERIEEKPVVLAAPTPVRPATRAYDAIRDVFGAAEPAVTGPPTPVISQAPLDTSALEILADASTSTYTTQPIDVVMVDAPAVQPYPPYGGSQAQQPPPPPPSQQGYGHPGMSPTYSSIAPAQSPPALQFVQQQPNEPSRSRAGSGSSTPSAPGNSKYPKLAPAPLPAHRVGWPQGPELRTVQYDYKENIKDYAPTEPPPRRAPIQIRGWNINNNRIQRQNQKNEESIDDRRGSR</sequence>
<protein>
    <submittedName>
        <fullName evidence="2">Uncharacterized protein</fullName>
    </submittedName>
</protein>
<feature type="region of interest" description="Disordered" evidence="1">
    <location>
        <begin position="763"/>
        <end position="807"/>
    </location>
</feature>
<feature type="compositionally biased region" description="Polar residues" evidence="1">
    <location>
        <begin position="540"/>
        <end position="553"/>
    </location>
</feature>
<feature type="region of interest" description="Disordered" evidence="1">
    <location>
        <begin position="1"/>
        <end position="55"/>
    </location>
</feature>
<feature type="compositionally biased region" description="Basic and acidic residues" evidence="1">
    <location>
        <begin position="794"/>
        <end position="807"/>
    </location>
</feature>
<feature type="region of interest" description="Disordered" evidence="1">
    <location>
        <begin position="322"/>
        <end position="344"/>
    </location>
</feature>
<evidence type="ECO:0000313" key="3">
    <source>
        <dbReference type="Proteomes" id="UP000186583"/>
    </source>
</evidence>
<feature type="compositionally biased region" description="Basic residues" evidence="1">
    <location>
        <begin position="23"/>
        <end position="36"/>
    </location>
</feature>
<feature type="compositionally biased region" description="Low complexity" evidence="1">
    <location>
        <begin position="777"/>
        <end position="793"/>
    </location>
</feature>
<keyword evidence="3" id="KW-1185">Reference proteome</keyword>
<evidence type="ECO:0000256" key="1">
    <source>
        <dbReference type="SAM" id="MobiDB-lite"/>
    </source>
</evidence>
<dbReference type="Proteomes" id="UP000186583">
    <property type="component" value="Unassembled WGS sequence"/>
</dbReference>
<dbReference type="AlphaFoldDB" id="A0A1Q8RZY8"/>
<feature type="region of interest" description="Disordered" evidence="1">
    <location>
        <begin position="656"/>
        <end position="750"/>
    </location>
</feature>
<dbReference type="OrthoDB" id="4188028at2759"/>